<name>A0ABR2NKJ4_9ROSI</name>
<accession>A0ABR2NKJ4</accession>
<organism evidence="2 3">
    <name type="scientific">Hibiscus sabdariffa</name>
    <name type="common">roselle</name>
    <dbReference type="NCBI Taxonomy" id="183260"/>
    <lineage>
        <taxon>Eukaryota</taxon>
        <taxon>Viridiplantae</taxon>
        <taxon>Streptophyta</taxon>
        <taxon>Embryophyta</taxon>
        <taxon>Tracheophyta</taxon>
        <taxon>Spermatophyta</taxon>
        <taxon>Magnoliopsida</taxon>
        <taxon>eudicotyledons</taxon>
        <taxon>Gunneridae</taxon>
        <taxon>Pentapetalae</taxon>
        <taxon>rosids</taxon>
        <taxon>malvids</taxon>
        <taxon>Malvales</taxon>
        <taxon>Malvaceae</taxon>
        <taxon>Malvoideae</taxon>
        <taxon>Hibiscus</taxon>
    </lineage>
</organism>
<evidence type="ECO:0000259" key="1">
    <source>
        <dbReference type="Pfam" id="PF13456"/>
    </source>
</evidence>
<evidence type="ECO:0000313" key="3">
    <source>
        <dbReference type="Proteomes" id="UP001396334"/>
    </source>
</evidence>
<sequence length="102" mass="11982">MSATVVGGVCCSDSDDREAVCCTTNGDMTRMVNRLVVVIREWLQRYWEVKLNHIFRQSNMVYDWFAKALRDHTVSTVFFEEPLDRIHTLLEYDLQRRGDTYG</sequence>
<reference evidence="2 3" key="1">
    <citation type="journal article" date="2024" name="G3 (Bethesda)">
        <title>Genome assembly of Hibiscus sabdariffa L. provides insights into metabolisms of medicinal natural products.</title>
        <authorList>
            <person name="Kim T."/>
        </authorList>
    </citation>
    <scope>NUCLEOTIDE SEQUENCE [LARGE SCALE GENOMIC DNA]</scope>
    <source>
        <strain evidence="2">TK-2024</strain>
        <tissue evidence="2">Old leaves</tissue>
    </source>
</reference>
<protein>
    <recommendedName>
        <fullName evidence="1">RNase H type-1 domain-containing protein</fullName>
    </recommendedName>
</protein>
<proteinExistence type="predicted"/>
<dbReference type="Pfam" id="PF13456">
    <property type="entry name" value="RVT_3"/>
    <property type="match status" value="1"/>
</dbReference>
<gene>
    <name evidence="2" type="ORF">V6N11_047476</name>
</gene>
<dbReference type="Proteomes" id="UP001396334">
    <property type="component" value="Unassembled WGS sequence"/>
</dbReference>
<comment type="caution">
    <text evidence="2">The sequence shown here is derived from an EMBL/GenBank/DDBJ whole genome shotgun (WGS) entry which is preliminary data.</text>
</comment>
<keyword evidence="3" id="KW-1185">Reference proteome</keyword>
<dbReference type="InterPro" id="IPR002156">
    <property type="entry name" value="RNaseH_domain"/>
</dbReference>
<feature type="domain" description="RNase H type-1" evidence="1">
    <location>
        <begin position="17"/>
        <end position="67"/>
    </location>
</feature>
<dbReference type="EMBL" id="JBBPBN010000126">
    <property type="protein sequence ID" value="KAK8976704.1"/>
    <property type="molecule type" value="Genomic_DNA"/>
</dbReference>
<evidence type="ECO:0000313" key="2">
    <source>
        <dbReference type="EMBL" id="KAK8976704.1"/>
    </source>
</evidence>